<comment type="caution">
    <text evidence="6">The sequence shown here is derived from an EMBL/GenBank/DDBJ whole genome shotgun (WGS) entry which is preliminary data.</text>
</comment>
<reference evidence="6 7" key="1">
    <citation type="submission" date="2019-03" db="EMBL/GenBank/DDBJ databases">
        <title>Diversity of the mouse oral microbiome.</title>
        <authorList>
            <person name="Joseph S."/>
            <person name="Aduse-Opoku J."/>
            <person name="Curtis M."/>
            <person name="Wade W."/>
            <person name="Hashim A."/>
        </authorList>
    </citation>
    <scope>NUCLEOTIDE SEQUENCE [LARGE SCALE GENOMIC DNA]</scope>
    <source>
        <strain evidence="6 7">P1012</strain>
    </source>
</reference>
<dbReference type="PROSITE" id="PS51077">
    <property type="entry name" value="HTH_ICLR"/>
    <property type="match status" value="1"/>
</dbReference>
<dbReference type="GO" id="GO:0045892">
    <property type="term" value="P:negative regulation of DNA-templated transcription"/>
    <property type="evidence" value="ECO:0007669"/>
    <property type="project" value="TreeGrafter"/>
</dbReference>
<dbReference type="Proteomes" id="UP000298358">
    <property type="component" value="Unassembled WGS sequence"/>
</dbReference>
<dbReference type="EMBL" id="SPQB01000029">
    <property type="protein sequence ID" value="TFU32310.1"/>
    <property type="molecule type" value="Genomic_DNA"/>
</dbReference>
<keyword evidence="3" id="KW-0804">Transcription</keyword>
<dbReference type="InterPro" id="IPR014757">
    <property type="entry name" value="Tscrpt_reg_IclR_C"/>
</dbReference>
<dbReference type="GO" id="GO:0003700">
    <property type="term" value="F:DNA-binding transcription factor activity"/>
    <property type="evidence" value="ECO:0007669"/>
    <property type="project" value="TreeGrafter"/>
</dbReference>
<keyword evidence="2" id="KW-0238">DNA-binding</keyword>
<feature type="domain" description="HTH iclR-type" evidence="4">
    <location>
        <begin position="20"/>
        <end position="81"/>
    </location>
</feature>
<evidence type="ECO:0000259" key="4">
    <source>
        <dbReference type="PROSITE" id="PS51077"/>
    </source>
</evidence>
<dbReference type="SMART" id="SM00346">
    <property type="entry name" value="HTH_ICLR"/>
    <property type="match status" value="1"/>
</dbReference>
<dbReference type="Pfam" id="PF09339">
    <property type="entry name" value="HTH_IclR"/>
    <property type="match status" value="1"/>
</dbReference>
<dbReference type="Pfam" id="PF01614">
    <property type="entry name" value="IclR_C"/>
    <property type="match status" value="1"/>
</dbReference>
<keyword evidence="1" id="KW-0805">Transcription regulation</keyword>
<accession>A0A4Y9FVP4</accession>
<feature type="domain" description="IclR-ED" evidence="5">
    <location>
        <begin position="82"/>
        <end position="266"/>
    </location>
</feature>
<dbReference type="InterPro" id="IPR050707">
    <property type="entry name" value="HTH_MetabolicPath_Reg"/>
</dbReference>
<evidence type="ECO:0000313" key="6">
    <source>
        <dbReference type="EMBL" id="TFU32310.1"/>
    </source>
</evidence>
<dbReference type="PANTHER" id="PTHR30136:SF24">
    <property type="entry name" value="HTH-TYPE TRANSCRIPTIONAL REPRESSOR ALLR"/>
    <property type="match status" value="1"/>
</dbReference>
<proteinExistence type="predicted"/>
<evidence type="ECO:0000259" key="5">
    <source>
        <dbReference type="PROSITE" id="PS51078"/>
    </source>
</evidence>
<name>A0A4Y9FVP4_9MICO</name>
<keyword evidence="7" id="KW-1185">Reference proteome</keyword>
<organism evidence="6 7">
    <name type="scientific">Microbacterium paludicola</name>
    <dbReference type="NCBI Taxonomy" id="300019"/>
    <lineage>
        <taxon>Bacteria</taxon>
        <taxon>Bacillati</taxon>
        <taxon>Actinomycetota</taxon>
        <taxon>Actinomycetes</taxon>
        <taxon>Micrococcales</taxon>
        <taxon>Microbacteriaceae</taxon>
        <taxon>Microbacterium</taxon>
    </lineage>
</organism>
<gene>
    <name evidence="6" type="ORF">E4U02_11300</name>
</gene>
<dbReference type="InterPro" id="IPR005471">
    <property type="entry name" value="Tscrpt_reg_IclR_N"/>
</dbReference>
<dbReference type="InterPro" id="IPR036388">
    <property type="entry name" value="WH-like_DNA-bd_sf"/>
</dbReference>
<dbReference type="SUPFAM" id="SSF46785">
    <property type="entry name" value="Winged helix' DNA-binding domain"/>
    <property type="match status" value="1"/>
</dbReference>
<dbReference type="AlphaFoldDB" id="A0A4Y9FVP4"/>
<dbReference type="Gene3D" id="3.30.450.40">
    <property type="match status" value="1"/>
</dbReference>
<dbReference type="OrthoDB" id="4068713at2"/>
<evidence type="ECO:0000313" key="7">
    <source>
        <dbReference type="Proteomes" id="UP000298358"/>
    </source>
</evidence>
<sequence>MSTVTITDTIQIAPTAVDADGMLARTMRILSCFTADEPELSASRLGALTGLSSSTLHRILAQMLELGLLSRTPGRRYAVGARLWELGELSPLSLRLRETALPYMSRLYEATGENVHLAVLDAPAPERATALYVGRLTGRSSIPTLSRMGGRQPLHTTGVGKALLATQTGDWLDRFLSQPLERETMHSITEPEAVRAEVDRARARGYATTREEMTLGNVSVAAPVGSVAGLPPTALGVVTRIDGADTRRLGALVTQTAADLGRALRAF</sequence>
<evidence type="ECO:0000256" key="2">
    <source>
        <dbReference type="ARBA" id="ARBA00023125"/>
    </source>
</evidence>
<dbReference type="PROSITE" id="PS51078">
    <property type="entry name" value="ICLR_ED"/>
    <property type="match status" value="1"/>
</dbReference>
<protein>
    <submittedName>
        <fullName evidence="6">IclR family transcriptional regulator</fullName>
    </submittedName>
</protein>
<dbReference type="GO" id="GO:0003677">
    <property type="term" value="F:DNA binding"/>
    <property type="evidence" value="ECO:0007669"/>
    <property type="project" value="UniProtKB-KW"/>
</dbReference>
<evidence type="ECO:0000256" key="1">
    <source>
        <dbReference type="ARBA" id="ARBA00023015"/>
    </source>
</evidence>
<dbReference type="SUPFAM" id="SSF55781">
    <property type="entry name" value="GAF domain-like"/>
    <property type="match status" value="1"/>
</dbReference>
<dbReference type="InterPro" id="IPR029016">
    <property type="entry name" value="GAF-like_dom_sf"/>
</dbReference>
<dbReference type="Gene3D" id="1.10.10.10">
    <property type="entry name" value="Winged helix-like DNA-binding domain superfamily/Winged helix DNA-binding domain"/>
    <property type="match status" value="1"/>
</dbReference>
<dbReference type="RefSeq" id="WP_135114937.1">
    <property type="nucleotide sequence ID" value="NZ_BAAANG010000001.1"/>
</dbReference>
<evidence type="ECO:0000256" key="3">
    <source>
        <dbReference type="ARBA" id="ARBA00023163"/>
    </source>
</evidence>
<dbReference type="PANTHER" id="PTHR30136">
    <property type="entry name" value="HELIX-TURN-HELIX TRANSCRIPTIONAL REGULATOR, ICLR FAMILY"/>
    <property type="match status" value="1"/>
</dbReference>
<dbReference type="InterPro" id="IPR036390">
    <property type="entry name" value="WH_DNA-bd_sf"/>
</dbReference>